<dbReference type="GO" id="GO:0016787">
    <property type="term" value="F:hydrolase activity"/>
    <property type="evidence" value="ECO:0007669"/>
    <property type="project" value="UniProtKB-KW"/>
</dbReference>
<dbReference type="Gene3D" id="3.40.50.1820">
    <property type="entry name" value="alpha/beta hydrolase"/>
    <property type="match status" value="1"/>
</dbReference>
<organism evidence="3 4">
    <name type="scientific">Mycolicibacterium obuense</name>
    <dbReference type="NCBI Taxonomy" id="1807"/>
    <lineage>
        <taxon>Bacteria</taxon>
        <taxon>Bacillati</taxon>
        <taxon>Actinomycetota</taxon>
        <taxon>Actinomycetes</taxon>
        <taxon>Mycobacteriales</taxon>
        <taxon>Mycobacteriaceae</taxon>
        <taxon>Mycolicibacterium</taxon>
    </lineage>
</organism>
<name>A0A0J6VHQ1_9MYCO</name>
<dbReference type="AlphaFoldDB" id="A0A0J6VHQ1"/>
<feature type="region of interest" description="Disordered" evidence="1">
    <location>
        <begin position="31"/>
        <end position="189"/>
    </location>
</feature>
<keyword evidence="3" id="KW-0378">Hydrolase</keyword>
<protein>
    <submittedName>
        <fullName evidence="3">Alpha/beta hydrolase family protein</fullName>
    </submittedName>
</protein>
<keyword evidence="2" id="KW-0732">Signal</keyword>
<evidence type="ECO:0000313" key="3">
    <source>
        <dbReference type="EMBL" id="KMO69117.1"/>
    </source>
</evidence>
<evidence type="ECO:0000313" key="4">
    <source>
        <dbReference type="Proteomes" id="UP000036313"/>
    </source>
</evidence>
<feature type="signal peptide" evidence="2">
    <location>
        <begin position="1"/>
        <end position="30"/>
    </location>
</feature>
<feature type="chain" id="PRO_5039494730" evidence="2">
    <location>
        <begin position="31"/>
        <end position="551"/>
    </location>
</feature>
<evidence type="ECO:0000256" key="2">
    <source>
        <dbReference type="SAM" id="SignalP"/>
    </source>
</evidence>
<reference evidence="3 4" key="1">
    <citation type="journal article" date="2015" name="Genome Biol. Evol.">
        <title>Characterization of Three Mycobacterium spp. with Potential Use in Bioremediation by Genome Sequencing and Comparative Genomics.</title>
        <authorList>
            <person name="Das S."/>
            <person name="Pettersson B.M."/>
            <person name="Behra P.R."/>
            <person name="Ramesh M."/>
            <person name="Dasgupta S."/>
            <person name="Bhattacharya A."/>
            <person name="Kirsebom L.A."/>
        </authorList>
    </citation>
    <scope>NUCLEOTIDE SEQUENCE [LARGE SCALE GENOMIC DNA]</scope>
    <source>
        <strain evidence="3 4">DSM 44075</strain>
    </source>
</reference>
<evidence type="ECO:0000256" key="1">
    <source>
        <dbReference type="SAM" id="MobiDB-lite"/>
    </source>
</evidence>
<proteinExistence type="predicted"/>
<dbReference type="Proteomes" id="UP000036313">
    <property type="component" value="Unassembled WGS sequence"/>
</dbReference>
<feature type="compositionally biased region" description="Basic and acidic residues" evidence="1">
    <location>
        <begin position="71"/>
        <end position="92"/>
    </location>
</feature>
<dbReference type="InterPro" id="IPR029058">
    <property type="entry name" value="AB_hydrolase_fold"/>
</dbReference>
<accession>A0A0J6VHQ1</accession>
<dbReference type="SUPFAM" id="SSF53474">
    <property type="entry name" value="alpha/beta-Hydrolases"/>
    <property type="match status" value="1"/>
</dbReference>
<dbReference type="EMBL" id="JYNU01000057">
    <property type="protein sequence ID" value="KMO69117.1"/>
    <property type="molecule type" value="Genomic_DNA"/>
</dbReference>
<feature type="compositionally biased region" description="Low complexity" evidence="1">
    <location>
        <begin position="34"/>
        <end position="45"/>
    </location>
</feature>
<gene>
    <name evidence="3" type="ORF">MOBUDSM44075_04538</name>
</gene>
<dbReference type="PATRIC" id="fig|1807.14.peg.4572"/>
<sequence precursor="true">MVDRYRVWLGTGLLAGGMSAAMLTSAGVAAADEGTSSGTDTQTSSNATRGGDDATTVKTAPKRDRKLGLKPHRDESETKPDATKPDADKPETDPDASDPDVEAPVVASPDPESTTATDDPKITGPTHKPVRSVFGGGKHRAPEPAPESDGVKAEPSVTEPTSASVTEPAVASVTEPVSEPAATSSEQRRSHFSAFATSLETDLGAQDGAMVMQLAAAEAPPVQTKSTLLDVLNTIGKKFYDFYTDTMQFFAGPVRTPFGSSVRVESSTLTIGGHKDVPADWYFPDTDSPAGLIYLQHGFLANASFYSATAAYLAEKTDSIVVVPSLTWNPFDIDDYPLEWPSTGRAIAALFAGDRAALTASARAAGYDGVLPTRVVLAGHSAGGGLVAMVGRYMVETGNADDLAGLIMFDGVGTLSFLGQDIAAIPTSIPVYNIAAGPSSWNWYGDTNRKLNSVRPGMFTGVTFRDGSHADGMQTTAPIVQYFAYLAMGHSSPVDVLANKVLAAGWINDMLDGTHTDRLYNSGASAWSVVTGWWWDQLTSSSTRRVRTVTI</sequence>
<comment type="caution">
    <text evidence="3">The sequence shown here is derived from an EMBL/GenBank/DDBJ whole genome shotgun (WGS) entry which is preliminary data.</text>
</comment>